<dbReference type="PROSITE" id="PS50931">
    <property type="entry name" value="HTH_LYSR"/>
    <property type="match status" value="1"/>
</dbReference>
<proteinExistence type="inferred from homology"/>
<dbReference type="EMBL" id="CP009048">
    <property type="protein sequence ID" value="AIL61288.1"/>
    <property type="molecule type" value="Genomic_DNA"/>
</dbReference>
<keyword evidence="2" id="KW-0805">Transcription regulation</keyword>
<dbReference type="Pfam" id="PF00126">
    <property type="entry name" value="HTH_1"/>
    <property type="match status" value="1"/>
</dbReference>
<dbReference type="PANTHER" id="PTHR30346">
    <property type="entry name" value="TRANSCRIPTIONAL DUAL REGULATOR HCAR-RELATED"/>
    <property type="match status" value="1"/>
</dbReference>
<gene>
    <name evidence="7" type="ORF">PSAKL28_20670</name>
</gene>
<keyword evidence="4" id="KW-0804">Transcription</keyword>
<dbReference type="CDD" id="cd05466">
    <property type="entry name" value="PBP2_LTTR_substrate"/>
    <property type="match status" value="1"/>
</dbReference>
<dbReference type="Pfam" id="PF03466">
    <property type="entry name" value="LysR_substrate"/>
    <property type="match status" value="1"/>
</dbReference>
<evidence type="ECO:0000313" key="8">
    <source>
        <dbReference type="Proteomes" id="UP000028931"/>
    </source>
</evidence>
<dbReference type="HOGENOM" id="CLU_039613_6_1_6"/>
<dbReference type="InterPro" id="IPR000847">
    <property type="entry name" value="LysR_HTH_N"/>
</dbReference>
<dbReference type="OrthoDB" id="5289754at2"/>
<organism evidence="7 8">
    <name type="scientific">Pseudomonas alkylphenolica</name>
    <dbReference type="NCBI Taxonomy" id="237609"/>
    <lineage>
        <taxon>Bacteria</taxon>
        <taxon>Pseudomonadati</taxon>
        <taxon>Pseudomonadota</taxon>
        <taxon>Gammaproteobacteria</taxon>
        <taxon>Pseudomonadales</taxon>
        <taxon>Pseudomonadaceae</taxon>
        <taxon>Pseudomonas</taxon>
    </lineage>
</organism>
<feature type="coiled-coil region" evidence="5">
    <location>
        <begin position="68"/>
        <end position="95"/>
    </location>
</feature>
<evidence type="ECO:0000256" key="1">
    <source>
        <dbReference type="ARBA" id="ARBA00009437"/>
    </source>
</evidence>
<sequence length="297" mass="32291">MREISLDRLRTLVVIADLGSFAQAARVLNLAPPTVSLHIADLEARIGAPLLTRKRGQVHPTTIGQTLLERARRLLADAEQALDEVQRQVQGLSGRVRLGASTGAIAHLLPQALDILGVRHPGIDVQVQVLTSRESVGRLQDGTLDLGLVALPQAAVKGVQIQPWRRDPIMAFIPLSWAPPARITPAWLASRALILNDSTTQLSRVTSEWFATAGLQPDARIQLNYNDAIKSLVAAGYGATLLPHEARAPEPDSRLCMRPLRPGLWRHLGIASRQGQVEQSSAYVLQVLLELAAQDSR</sequence>
<keyword evidence="5" id="KW-0175">Coiled coil</keyword>
<keyword evidence="3" id="KW-0238">DNA-binding</keyword>
<evidence type="ECO:0000313" key="7">
    <source>
        <dbReference type="EMBL" id="AIL61288.1"/>
    </source>
</evidence>
<dbReference type="GO" id="GO:0003700">
    <property type="term" value="F:DNA-binding transcription factor activity"/>
    <property type="evidence" value="ECO:0007669"/>
    <property type="project" value="InterPro"/>
</dbReference>
<dbReference type="RefSeq" id="WP_038609864.1">
    <property type="nucleotide sequence ID" value="NZ_CP009048.1"/>
</dbReference>
<dbReference type="Gene3D" id="1.10.10.10">
    <property type="entry name" value="Winged helix-like DNA-binding domain superfamily/Winged helix DNA-binding domain"/>
    <property type="match status" value="1"/>
</dbReference>
<dbReference type="eggNOG" id="COG0583">
    <property type="taxonomic scope" value="Bacteria"/>
</dbReference>
<comment type="similarity">
    <text evidence="1">Belongs to the LysR transcriptional regulatory family.</text>
</comment>
<evidence type="ECO:0000259" key="6">
    <source>
        <dbReference type="PROSITE" id="PS50931"/>
    </source>
</evidence>
<dbReference type="SUPFAM" id="SSF46785">
    <property type="entry name" value="Winged helix' DNA-binding domain"/>
    <property type="match status" value="1"/>
</dbReference>
<dbReference type="InterPro" id="IPR036390">
    <property type="entry name" value="WH_DNA-bd_sf"/>
</dbReference>
<feature type="domain" description="HTH lysR-type" evidence="6">
    <location>
        <begin position="4"/>
        <end position="61"/>
    </location>
</feature>
<dbReference type="FunFam" id="1.10.10.10:FF:000001">
    <property type="entry name" value="LysR family transcriptional regulator"/>
    <property type="match status" value="1"/>
</dbReference>
<dbReference type="SUPFAM" id="SSF53850">
    <property type="entry name" value="Periplasmic binding protein-like II"/>
    <property type="match status" value="1"/>
</dbReference>
<evidence type="ECO:0000256" key="4">
    <source>
        <dbReference type="ARBA" id="ARBA00023163"/>
    </source>
</evidence>
<dbReference type="Proteomes" id="UP000028931">
    <property type="component" value="Chromosome"/>
</dbReference>
<protein>
    <submittedName>
        <fullName evidence="7">LysR family transcriptional regulator</fullName>
    </submittedName>
</protein>
<reference evidence="7 8" key="1">
    <citation type="submission" date="2014-07" db="EMBL/GenBank/DDBJ databases">
        <authorList>
            <person name="Lee K."/>
            <person name="Lim J.Y."/>
            <person name="Hwang I."/>
        </authorList>
    </citation>
    <scope>NUCLEOTIDE SEQUENCE [LARGE SCALE GENOMIC DNA]</scope>
    <source>
        <strain evidence="7 8">KL28</strain>
    </source>
</reference>
<evidence type="ECO:0000256" key="3">
    <source>
        <dbReference type="ARBA" id="ARBA00023125"/>
    </source>
</evidence>
<name>A0A077F735_9PSED</name>
<dbReference type="GO" id="GO:0003677">
    <property type="term" value="F:DNA binding"/>
    <property type="evidence" value="ECO:0007669"/>
    <property type="project" value="UniProtKB-KW"/>
</dbReference>
<evidence type="ECO:0000256" key="2">
    <source>
        <dbReference type="ARBA" id="ARBA00023015"/>
    </source>
</evidence>
<dbReference type="KEGG" id="palk:PSAKL28_20670"/>
<evidence type="ECO:0000256" key="5">
    <source>
        <dbReference type="SAM" id="Coils"/>
    </source>
</evidence>
<dbReference type="InterPro" id="IPR005119">
    <property type="entry name" value="LysR_subst-bd"/>
</dbReference>
<dbReference type="Gene3D" id="3.40.190.10">
    <property type="entry name" value="Periplasmic binding protein-like II"/>
    <property type="match status" value="2"/>
</dbReference>
<accession>A0A077F735</accession>
<dbReference type="PANTHER" id="PTHR30346:SF28">
    <property type="entry name" value="HTH-TYPE TRANSCRIPTIONAL REGULATOR CYNR"/>
    <property type="match status" value="1"/>
</dbReference>
<dbReference type="AlphaFoldDB" id="A0A077F735"/>
<dbReference type="InterPro" id="IPR036388">
    <property type="entry name" value="WH-like_DNA-bd_sf"/>
</dbReference>